<feature type="transmembrane region" description="Helical" evidence="7">
    <location>
        <begin position="253"/>
        <end position="273"/>
    </location>
</feature>
<feature type="transmembrane region" description="Helical" evidence="7">
    <location>
        <begin position="135"/>
        <end position="158"/>
    </location>
</feature>
<feature type="transmembrane region" description="Helical" evidence="7">
    <location>
        <begin position="304"/>
        <end position="323"/>
    </location>
</feature>
<evidence type="ECO:0000256" key="6">
    <source>
        <dbReference type="ARBA" id="ARBA00023136"/>
    </source>
</evidence>
<dbReference type="CDD" id="cd06173">
    <property type="entry name" value="MFS_MefA_like"/>
    <property type="match status" value="1"/>
</dbReference>
<feature type="transmembrane region" description="Helical" evidence="7">
    <location>
        <begin position="12"/>
        <end position="33"/>
    </location>
</feature>
<feature type="transmembrane region" description="Helical" evidence="7">
    <location>
        <begin position="164"/>
        <end position="183"/>
    </location>
</feature>
<dbReference type="PANTHER" id="PTHR43266:SF8">
    <property type="entry name" value="MACROLIDE-EFFLUX PROTEIN"/>
    <property type="match status" value="1"/>
</dbReference>
<evidence type="ECO:0000256" key="4">
    <source>
        <dbReference type="ARBA" id="ARBA00022692"/>
    </source>
</evidence>
<feature type="transmembrane region" description="Helical" evidence="7">
    <location>
        <begin position="217"/>
        <end position="241"/>
    </location>
</feature>
<sequence>MLSNRYVRTILISRVLLQLGIWIRNFAILLYVAEVTQNNPQYISLISVAEYAPIFVFAIIGGTFADRWQPKRTMVGCDWLSAVSILLVLFALHSGSWLVLLLGTLVSASLSQFSQPSAMKLYKNHVSAEHLQSVMAMNQSLIAIFMVLGPMIGTFIYLHYGMQVSLIVTFVTFCGSALVLSSLPRDQQESQATANTHLLNEMMAGIRYLWTNQALRTLSATFAVTGLAAGIIQPLALFITVENLGQDKQFLQWLLMVNGAAMLLGGILIMGIAKKVKPQLLLAVGLLVTACSTVAIGASHSTVLTIMLQVISGLFYPCIQVGIQTMIMKNTEGAFLGRVSGAIMPIFMGMMVIGMSSSGYLKNGLTLFPVYLISGVLLVMGALFLSPLRQPKSLAN</sequence>
<keyword evidence="4 7" id="KW-0812">Transmembrane</keyword>
<evidence type="ECO:0000256" key="1">
    <source>
        <dbReference type="ARBA" id="ARBA00004651"/>
    </source>
</evidence>
<dbReference type="Pfam" id="PF07690">
    <property type="entry name" value="MFS_1"/>
    <property type="match status" value="1"/>
</dbReference>
<feature type="transmembrane region" description="Helical" evidence="7">
    <location>
        <begin position="39"/>
        <end position="61"/>
    </location>
</feature>
<dbReference type="PANTHER" id="PTHR43266">
    <property type="entry name" value="MACROLIDE-EFFLUX PROTEIN"/>
    <property type="match status" value="1"/>
</dbReference>
<gene>
    <name evidence="8" type="ORF">GCM10008018_56230</name>
</gene>
<dbReference type="SUPFAM" id="SSF103473">
    <property type="entry name" value="MFS general substrate transporter"/>
    <property type="match status" value="1"/>
</dbReference>
<protein>
    <submittedName>
        <fullName evidence="8">MFS transporter</fullName>
    </submittedName>
</protein>
<keyword evidence="3" id="KW-1003">Cell membrane</keyword>
<dbReference type="InterPro" id="IPR011701">
    <property type="entry name" value="MFS"/>
</dbReference>
<dbReference type="InterPro" id="IPR036259">
    <property type="entry name" value="MFS_trans_sf"/>
</dbReference>
<feature type="transmembrane region" description="Helical" evidence="7">
    <location>
        <begin position="280"/>
        <end position="298"/>
    </location>
</feature>
<evidence type="ECO:0000256" key="3">
    <source>
        <dbReference type="ARBA" id="ARBA00022475"/>
    </source>
</evidence>
<evidence type="ECO:0000256" key="7">
    <source>
        <dbReference type="SAM" id="Phobius"/>
    </source>
</evidence>
<reference evidence="9" key="1">
    <citation type="journal article" date="2019" name="Int. J. Syst. Evol. Microbiol.">
        <title>The Global Catalogue of Microorganisms (GCM) 10K type strain sequencing project: providing services to taxonomists for standard genome sequencing and annotation.</title>
        <authorList>
            <consortium name="The Broad Institute Genomics Platform"/>
            <consortium name="The Broad Institute Genome Sequencing Center for Infectious Disease"/>
            <person name="Wu L."/>
            <person name="Ma J."/>
        </authorList>
    </citation>
    <scope>NUCLEOTIDE SEQUENCE [LARGE SCALE GENOMIC DNA]</scope>
    <source>
        <strain evidence="9">CGMCC 1.15043</strain>
    </source>
</reference>
<evidence type="ECO:0000313" key="8">
    <source>
        <dbReference type="EMBL" id="GGA02936.1"/>
    </source>
</evidence>
<dbReference type="Gene3D" id="1.20.1250.20">
    <property type="entry name" value="MFS general substrate transporter like domains"/>
    <property type="match status" value="1"/>
</dbReference>
<keyword evidence="2" id="KW-0813">Transport</keyword>
<keyword evidence="5 7" id="KW-1133">Transmembrane helix</keyword>
<accession>A0ABQ1F7Z8</accession>
<keyword evidence="6 7" id="KW-0472">Membrane</keyword>
<evidence type="ECO:0000313" key="9">
    <source>
        <dbReference type="Proteomes" id="UP000615455"/>
    </source>
</evidence>
<dbReference type="RefSeq" id="WP_189018154.1">
    <property type="nucleotide sequence ID" value="NZ_BMHE01000043.1"/>
</dbReference>
<feature type="transmembrane region" description="Helical" evidence="7">
    <location>
        <begin position="335"/>
        <end position="356"/>
    </location>
</feature>
<organism evidence="8 9">
    <name type="scientific">Paenibacillus marchantiophytorum</name>
    <dbReference type="NCBI Taxonomy" id="1619310"/>
    <lineage>
        <taxon>Bacteria</taxon>
        <taxon>Bacillati</taxon>
        <taxon>Bacillota</taxon>
        <taxon>Bacilli</taxon>
        <taxon>Bacillales</taxon>
        <taxon>Paenibacillaceae</taxon>
        <taxon>Paenibacillus</taxon>
    </lineage>
</organism>
<proteinExistence type="predicted"/>
<comment type="subcellular location">
    <subcellularLocation>
        <location evidence="1">Cell membrane</location>
        <topology evidence="1">Multi-pass membrane protein</topology>
    </subcellularLocation>
</comment>
<feature type="transmembrane region" description="Helical" evidence="7">
    <location>
        <begin position="368"/>
        <end position="388"/>
    </location>
</feature>
<dbReference type="Proteomes" id="UP000615455">
    <property type="component" value="Unassembled WGS sequence"/>
</dbReference>
<keyword evidence="9" id="KW-1185">Reference proteome</keyword>
<evidence type="ECO:0000256" key="5">
    <source>
        <dbReference type="ARBA" id="ARBA00022989"/>
    </source>
</evidence>
<dbReference type="EMBL" id="BMHE01000043">
    <property type="protein sequence ID" value="GGA02936.1"/>
    <property type="molecule type" value="Genomic_DNA"/>
</dbReference>
<name>A0ABQ1F7Z8_9BACL</name>
<comment type="caution">
    <text evidence="8">The sequence shown here is derived from an EMBL/GenBank/DDBJ whole genome shotgun (WGS) entry which is preliminary data.</text>
</comment>
<evidence type="ECO:0000256" key="2">
    <source>
        <dbReference type="ARBA" id="ARBA00022448"/>
    </source>
</evidence>
<feature type="transmembrane region" description="Helical" evidence="7">
    <location>
        <begin position="73"/>
        <end position="91"/>
    </location>
</feature>